<dbReference type="SMART" id="SM00239">
    <property type="entry name" value="C2"/>
    <property type="match status" value="1"/>
</dbReference>
<evidence type="ECO:0000259" key="5">
    <source>
        <dbReference type="PROSITE" id="PS50004"/>
    </source>
</evidence>
<dbReference type="GO" id="GO:0005543">
    <property type="term" value="F:phospholipid binding"/>
    <property type="evidence" value="ECO:0007669"/>
    <property type="project" value="InterPro"/>
</dbReference>
<dbReference type="InterPro" id="IPR000008">
    <property type="entry name" value="C2_dom"/>
</dbReference>
<dbReference type="GO" id="GO:0098831">
    <property type="term" value="C:presynaptic active zone cytoplasmic component"/>
    <property type="evidence" value="ECO:0007669"/>
    <property type="project" value="TreeGrafter"/>
</dbReference>
<organism evidence="7 8">
    <name type="scientific">Mesocestoides corti</name>
    <name type="common">Flatworm</name>
    <dbReference type="NCBI Taxonomy" id="53468"/>
    <lineage>
        <taxon>Eukaryota</taxon>
        <taxon>Metazoa</taxon>
        <taxon>Spiralia</taxon>
        <taxon>Lophotrochozoa</taxon>
        <taxon>Platyhelminthes</taxon>
        <taxon>Cestoda</taxon>
        <taxon>Eucestoda</taxon>
        <taxon>Cyclophyllidea</taxon>
        <taxon>Mesocestoididae</taxon>
        <taxon>Mesocestoides</taxon>
    </lineage>
</organism>
<feature type="compositionally biased region" description="Acidic residues" evidence="3">
    <location>
        <begin position="674"/>
        <end position="686"/>
    </location>
</feature>
<dbReference type="PROSITE" id="PS50004">
    <property type="entry name" value="C2"/>
    <property type="match status" value="1"/>
</dbReference>
<dbReference type="GO" id="GO:0005516">
    <property type="term" value="F:calmodulin binding"/>
    <property type="evidence" value="ECO:0007669"/>
    <property type="project" value="TreeGrafter"/>
</dbReference>
<dbReference type="PANTHER" id="PTHR10480">
    <property type="entry name" value="PROTEIN UNC-13 HOMOLOG"/>
    <property type="match status" value="1"/>
</dbReference>
<evidence type="ECO:0008006" key="9">
    <source>
        <dbReference type="Google" id="ProtNLM"/>
    </source>
</evidence>
<accession>A0A0R3U6U7</accession>
<dbReference type="EMBL" id="UXSR01000424">
    <property type="protein sequence ID" value="VDD76522.1"/>
    <property type="molecule type" value="Genomic_DNA"/>
</dbReference>
<dbReference type="GO" id="GO:0099525">
    <property type="term" value="P:presynaptic dense core vesicle exocytosis"/>
    <property type="evidence" value="ECO:0007669"/>
    <property type="project" value="TreeGrafter"/>
</dbReference>
<keyword evidence="4" id="KW-0472">Membrane</keyword>
<dbReference type="Gene3D" id="2.60.40.150">
    <property type="entry name" value="C2 domain"/>
    <property type="match status" value="1"/>
</dbReference>
<sequence>MKETILEHTLCALWGSRTHQSGYHAQPINYQAAQGHLRVLWKWTHKGRRLRGFTEVHSSFLVDNRNDVDESVSADLVQDTDFTYDASSSTSFAIPGLISFLLTHENTFQAPLSRLRQTTSSHLPAHLKLELKFHHKHKARVFSQKPVAQPITSSQMPLSSRSHEGKRDFRNATRFFIIIIITTTITSSISSSVSGVLSTAKATHARSITSRPTAANLLTPGTPDHPPRLPLSPPPPNAPLRRFQRAAMLVSRLPPRTIDQKSSELGKRGFAIRRLPSWYPRMAVPECHINRTRFNQATLAADRHSFRANGKIAKDWEYTALSVGDQPHPPPPHRRRRRLQTSPTCRQRKLYEIAHRLFGCCVCCTRRRLSPPNCRQEMHQIGTTSDLEVARIMDGHPPIHIYQNQLPPPNDCHFTIRNPYFRPPQSSSRRNWDTVDRCIYPHDDIQGHFERDNIEDIVAMVSGRETDILDDLVDSSSASEERETCIEGPRKVVTVHRAPSLGRRYWNPQQISDDDVPISALISKSGWLSDFGDQRKPPLQQTPDSTIASTEHSTVETGSTHDLANHLLVPPTKRDFVVTQEGDKLFDSSKKKFADLEFKNAEPHFRDKIREAHEVCQEDMPKNAFEPTQLNCYQAEPSKLDDVKSSPPPSSESSQVPDVCSKNNGGNEKGADGVGDDADDSDDNEGSEIGFLANSRESSIAMDDVGVEKEDDTVSTSTTLSSTSSCSVKDGDDETEEVDDDDDDGDEEEMTPDEAVDMATAEAASEDFVQTGERVNEADFPSPQTPPSNDEASSRAEPDRNTASPIQIDPHIRARWRWAVLSQNRDLVFSNTMSAQKRTASVLPATICQTSTLSGAELKLLVYRKTLSALAYPISGNTPHNFQVFNATGPTYCYECEGLLWGVARQGLRCSECGVKCHEKCKRLLNADCLQRSAEKSSRHGADDKAQAAMNSMRSLIQRRLAERPDIFTAIFNIFAIDPPAAESRDERLKEAERSILSGASQWSAKLAITVKSAQGLIGKDKSGRSDPYVTVQVGKVRRRTKTVPQELNPTWDEKFYFECHNASDRIKVRIWDEDNDLKSKIRQKFTRESDDFLGQAIIEVRTLGGEMDLWYNLEKRTDKSAVSGAIRLNISIEVKGEENSAPYHIQYTCLHEATPKQRSITEELWKVFFDPLGQEISDEFAMRYGIESIFQAMTYAHFACLTTKYHCVGVPAQLSTLLANINAFYAHTSSNNSQTASERFAASNFGREKFVKILDNLHNALRIDLSKYRTVFPASQTERLADMKSTVDLLTSITFFRLKVCVLVNFLFAFHHVVHE</sequence>
<feature type="domain" description="Phorbol-ester/DAG-type" evidence="6">
    <location>
        <begin position="879"/>
        <end position="929"/>
    </location>
</feature>
<protein>
    <recommendedName>
        <fullName evidence="9">Phorbol-ester/DAG-type domain-containing protein</fullName>
    </recommendedName>
</protein>
<dbReference type="GO" id="GO:0061789">
    <property type="term" value="P:dense core granule priming"/>
    <property type="evidence" value="ECO:0007669"/>
    <property type="project" value="TreeGrafter"/>
</dbReference>
<dbReference type="GO" id="GO:0016081">
    <property type="term" value="P:synaptic vesicle docking"/>
    <property type="evidence" value="ECO:0007669"/>
    <property type="project" value="TreeGrafter"/>
</dbReference>
<dbReference type="InterPro" id="IPR002219">
    <property type="entry name" value="PKC_DAG/PE"/>
</dbReference>
<dbReference type="SUPFAM" id="SSF49562">
    <property type="entry name" value="C2 domain (Calcium/lipid-binding domain, CaLB)"/>
    <property type="match status" value="1"/>
</dbReference>
<name>A0A0R3U6U7_MESCO</name>
<dbReference type="OrthoDB" id="6275741at2759"/>
<dbReference type="InterPro" id="IPR046349">
    <property type="entry name" value="C1-like_sf"/>
</dbReference>
<dbReference type="SUPFAM" id="SSF57889">
    <property type="entry name" value="Cysteine-rich domain"/>
    <property type="match status" value="1"/>
</dbReference>
<dbReference type="GO" id="GO:0031594">
    <property type="term" value="C:neuromuscular junction"/>
    <property type="evidence" value="ECO:0007669"/>
    <property type="project" value="TreeGrafter"/>
</dbReference>
<feature type="region of interest" description="Disordered" evidence="3">
    <location>
        <begin position="775"/>
        <end position="808"/>
    </location>
</feature>
<dbReference type="GO" id="GO:0030672">
    <property type="term" value="C:synaptic vesicle membrane"/>
    <property type="evidence" value="ECO:0007669"/>
    <property type="project" value="TreeGrafter"/>
</dbReference>
<dbReference type="InterPro" id="IPR037302">
    <property type="entry name" value="Unc-13_C2B"/>
</dbReference>
<dbReference type="PANTHER" id="PTHR10480:SF12">
    <property type="entry name" value="UNC-13, ISOFORM E"/>
    <property type="match status" value="1"/>
</dbReference>
<feature type="region of interest" description="Disordered" evidence="3">
    <location>
        <begin position="638"/>
        <end position="753"/>
    </location>
</feature>
<dbReference type="InterPro" id="IPR027080">
    <property type="entry name" value="Unc-13"/>
</dbReference>
<dbReference type="SMART" id="SM00109">
    <property type="entry name" value="C1"/>
    <property type="match status" value="1"/>
</dbReference>
<dbReference type="GO" id="GO:0019992">
    <property type="term" value="F:diacylglycerol binding"/>
    <property type="evidence" value="ECO:0007669"/>
    <property type="project" value="InterPro"/>
</dbReference>
<feature type="compositionally biased region" description="Acidic residues" evidence="3">
    <location>
        <begin position="731"/>
        <end position="753"/>
    </location>
</feature>
<evidence type="ECO:0000256" key="2">
    <source>
        <dbReference type="ARBA" id="ARBA00022833"/>
    </source>
</evidence>
<dbReference type="Pfam" id="PF00168">
    <property type="entry name" value="C2"/>
    <property type="match status" value="1"/>
</dbReference>
<dbReference type="InterPro" id="IPR035892">
    <property type="entry name" value="C2_domain_sf"/>
</dbReference>
<dbReference type="GO" id="GO:0017075">
    <property type="term" value="F:syntaxin-1 binding"/>
    <property type="evidence" value="ECO:0007669"/>
    <property type="project" value="TreeGrafter"/>
</dbReference>
<feature type="compositionally biased region" description="Low complexity" evidence="3">
    <location>
        <begin position="714"/>
        <end position="727"/>
    </location>
</feature>
<dbReference type="Gene3D" id="3.30.60.20">
    <property type="match status" value="1"/>
</dbReference>
<dbReference type="GO" id="GO:0016082">
    <property type="term" value="P:synaptic vesicle priming"/>
    <property type="evidence" value="ECO:0007669"/>
    <property type="project" value="TreeGrafter"/>
</dbReference>
<keyword evidence="4" id="KW-0812">Transmembrane</keyword>
<dbReference type="STRING" id="53468.A0A0R3U6U7"/>
<dbReference type="GO" id="GO:0035249">
    <property type="term" value="P:synaptic transmission, glutamatergic"/>
    <property type="evidence" value="ECO:0007669"/>
    <property type="project" value="TreeGrafter"/>
</dbReference>
<keyword evidence="1" id="KW-0479">Metal-binding</keyword>
<keyword evidence="4" id="KW-1133">Transmembrane helix</keyword>
<evidence type="ECO:0000313" key="8">
    <source>
        <dbReference type="Proteomes" id="UP000267029"/>
    </source>
</evidence>
<dbReference type="GO" id="GO:0042734">
    <property type="term" value="C:presynaptic membrane"/>
    <property type="evidence" value="ECO:0007669"/>
    <property type="project" value="TreeGrafter"/>
</dbReference>
<dbReference type="Proteomes" id="UP000267029">
    <property type="component" value="Unassembled WGS sequence"/>
</dbReference>
<reference evidence="7 8" key="1">
    <citation type="submission" date="2018-10" db="EMBL/GenBank/DDBJ databases">
        <authorList>
            <consortium name="Pathogen Informatics"/>
        </authorList>
    </citation>
    <scope>NUCLEOTIDE SEQUENCE [LARGE SCALE GENOMIC DNA]</scope>
</reference>
<proteinExistence type="predicted"/>
<dbReference type="Pfam" id="PF00130">
    <property type="entry name" value="C1_1"/>
    <property type="match status" value="1"/>
</dbReference>
<keyword evidence="2" id="KW-0862">Zinc</keyword>
<gene>
    <name evidence="7" type="ORF">MCOS_LOCUS2525</name>
</gene>
<dbReference type="FunFam" id="2.60.40.150:FF:000002">
    <property type="entry name" value="Protein unc-13 homolog B"/>
    <property type="match status" value="1"/>
</dbReference>
<feature type="region of interest" description="Disordered" evidence="3">
    <location>
        <begin position="322"/>
        <end position="341"/>
    </location>
</feature>
<dbReference type="CDD" id="cd04027">
    <property type="entry name" value="C2B_Munc13"/>
    <property type="match status" value="1"/>
</dbReference>
<dbReference type="PROSITE" id="PS50081">
    <property type="entry name" value="ZF_DAG_PE_2"/>
    <property type="match status" value="1"/>
</dbReference>
<dbReference type="PROSITE" id="PS00479">
    <property type="entry name" value="ZF_DAG_PE_1"/>
    <property type="match status" value="1"/>
</dbReference>
<evidence type="ECO:0000313" key="7">
    <source>
        <dbReference type="EMBL" id="VDD76522.1"/>
    </source>
</evidence>
<dbReference type="GO" id="GO:0005509">
    <property type="term" value="F:calcium ion binding"/>
    <property type="evidence" value="ECO:0007669"/>
    <property type="project" value="InterPro"/>
</dbReference>
<evidence type="ECO:0000256" key="3">
    <source>
        <dbReference type="SAM" id="MobiDB-lite"/>
    </source>
</evidence>
<evidence type="ECO:0000259" key="6">
    <source>
        <dbReference type="PROSITE" id="PS50081"/>
    </source>
</evidence>
<feature type="transmembrane region" description="Helical" evidence="4">
    <location>
        <begin position="175"/>
        <end position="197"/>
    </location>
</feature>
<evidence type="ECO:0000256" key="1">
    <source>
        <dbReference type="ARBA" id="ARBA00022723"/>
    </source>
</evidence>
<keyword evidence="8" id="KW-1185">Reference proteome</keyword>
<dbReference type="GO" id="GO:0043195">
    <property type="term" value="C:terminal bouton"/>
    <property type="evidence" value="ECO:0007669"/>
    <property type="project" value="TreeGrafter"/>
</dbReference>
<evidence type="ECO:0000256" key="4">
    <source>
        <dbReference type="SAM" id="Phobius"/>
    </source>
</evidence>
<dbReference type="PRINTS" id="PR00360">
    <property type="entry name" value="C2DOMAIN"/>
</dbReference>
<feature type="domain" description="C2" evidence="5">
    <location>
        <begin position="988"/>
        <end position="1112"/>
    </location>
</feature>